<protein>
    <submittedName>
        <fullName evidence="2">Uncharacterized protein</fullName>
    </submittedName>
</protein>
<feature type="coiled-coil region" evidence="1">
    <location>
        <begin position="27"/>
        <end position="89"/>
    </location>
</feature>
<sequence>MDKTLDLDISWNSDEFVVETPIIVPTQESFSNKINEAQNMLDSLRLNYVKCTERNKILQKSNKIITNENERLKQRINDLQKSFEQANRSKLQITPKPNTKRNSDLPDMSLSSICFEKSISECNSLKKTCCCSKDPIQTDKSTSHKLCYFYEMRDPFDTLKRIRPSNWCLQTPKKKLLNDIALSSVTLFKF</sequence>
<evidence type="ECO:0000313" key="2">
    <source>
        <dbReference type="EMBL" id="OMJ84371.1"/>
    </source>
</evidence>
<evidence type="ECO:0000256" key="1">
    <source>
        <dbReference type="SAM" id="Coils"/>
    </source>
</evidence>
<keyword evidence="1" id="KW-0175">Coiled coil</keyword>
<dbReference type="EMBL" id="MPUH01000271">
    <property type="protein sequence ID" value="OMJ84371.1"/>
    <property type="molecule type" value="Genomic_DNA"/>
</dbReference>
<dbReference type="AlphaFoldDB" id="A0A1R2C5X2"/>
<name>A0A1R2C5X2_9CILI</name>
<comment type="caution">
    <text evidence="2">The sequence shown here is derived from an EMBL/GenBank/DDBJ whole genome shotgun (WGS) entry which is preliminary data.</text>
</comment>
<dbReference type="Proteomes" id="UP000187209">
    <property type="component" value="Unassembled WGS sequence"/>
</dbReference>
<keyword evidence="3" id="KW-1185">Reference proteome</keyword>
<reference evidence="2 3" key="1">
    <citation type="submission" date="2016-11" db="EMBL/GenBank/DDBJ databases">
        <title>The macronuclear genome of Stentor coeruleus: a giant cell with tiny introns.</title>
        <authorList>
            <person name="Slabodnick M."/>
            <person name="Ruby J.G."/>
            <person name="Reiff S.B."/>
            <person name="Swart E.C."/>
            <person name="Gosai S."/>
            <person name="Prabakaran S."/>
            <person name="Witkowska E."/>
            <person name="Larue G.E."/>
            <person name="Fisher S."/>
            <person name="Freeman R.M."/>
            <person name="Gunawardena J."/>
            <person name="Chu W."/>
            <person name="Stover N.A."/>
            <person name="Gregory B.D."/>
            <person name="Nowacki M."/>
            <person name="Derisi J."/>
            <person name="Roy S.W."/>
            <person name="Marshall W.F."/>
            <person name="Sood P."/>
        </authorList>
    </citation>
    <scope>NUCLEOTIDE SEQUENCE [LARGE SCALE GENOMIC DNA]</scope>
    <source>
        <strain evidence="2">WM001</strain>
    </source>
</reference>
<proteinExistence type="predicted"/>
<organism evidence="2 3">
    <name type="scientific">Stentor coeruleus</name>
    <dbReference type="NCBI Taxonomy" id="5963"/>
    <lineage>
        <taxon>Eukaryota</taxon>
        <taxon>Sar</taxon>
        <taxon>Alveolata</taxon>
        <taxon>Ciliophora</taxon>
        <taxon>Postciliodesmatophora</taxon>
        <taxon>Heterotrichea</taxon>
        <taxon>Heterotrichida</taxon>
        <taxon>Stentoridae</taxon>
        <taxon>Stentor</taxon>
    </lineage>
</organism>
<gene>
    <name evidence="2" type="ORF">SteCoe_14523</name>
</gene>
<accession>A0A1R2C5X2</accession>
<evidence type="ECO:0000313" key="3">
    <source>
        <dbReference type="Proteomes" id="UP000187209"/>
    </source>
</evidence>